<feature type="region of interest" description="Disordered" evidence="1">
    <location>
        <begin position="1"/>
        <end position="78"/>
    </location>
</feature>
<gene>
    <name evidence="2" type="ORF">M438DRAFT_350037</name>
</gene>
<dbReference type="STRING" id="1043002.A0A074XA76"/>
<dbReference type="AlphaFoldDB" id="A0A074XA76"/>
<evidence type="ECO:0000313" key="2">
    <source>
        <dbReference type="EMBL" id="KEQ78967.1"/>
    </source>
</evidence>
<dbReference type="RefSeq" id="XP_029755154.1">
    <property type="nucleotide sequence ID" value="XM_029906536.1"/>
</dbReference>
<proteinExistence type="predicted"/>
<dbReference type="EMBL" id="KL585011">
    <property type="protein sequence ID" value="KEQ78967.1"/>
    <property type="molecule type" value="Genomic_DNA"/>
</dbReference>
<feature type="compositionally biased region" description="Basic and acidic residues" evidence="1">
    <location>
        <begin position="30"/>
        <end position="64"/>
    </location>
</feature>
<organism evidence="2 3">
    <name type="scientific">Aureobasidium pullulans EXF-150</name>
    <dbReference type="NCBI Taxonomy" id="1043002"/>
    <lineage>
        <taxon>Eukaryota</taxon>
        <taxon>Fungi</taxon>
        <taxon>Dikarya</taxon>
        <taxon>Ascomycota</taxon>
        <taxon>Pezizomycotina</taxon>
        <taxon>Dothideomycetes</taxon>
        <taxon>Dothideomycetidae</taxon>
        <taxon>Dothideales</taxon>
        <taxon>Saccotheciaceae</taxon>
        <taxon>Aureobasidium</taxon>
    </lineage>
</organism>
<dbReference type="Proteomes" id="UP000030706">
    <property type="component" value="Unassembled WGS sequence"/>
</dbReference>
<evidence type="ECO:0000256" key="1">
    <source>
        <dbReference type="SAM" id="MobiDB-lite"/>
    </source>
</evidence>
<keyword evidence="3" id="KW-1185">Reference proteome</keyword>
<name>A0A074XA76_AURPU</name>
<evidence type="ECO:0000313" key="3">
    <source>
        <dbReference type="Proteomes" id="UP000030706"/>
    </source>
</evidence>
<protein>
    <submittedName>
        <fullName evidence="2">Uncharacterized protein</fullName>
    </submittedName>
</protein>
<sequence length="219" mass="22359">MSTDEKNTRGPAGSDGAQKHKEPTSSNNKTAKDPQGDVPSKEEVNKESSKAAKKALELQKHSKELTQAAADAGDPEERQRLLDEALAKSKEAESLGKTAKFLSSGGFQGLLAGGGVGSIIGVGLGTLVGTLTGALVGGVGTLVVGGLGSGIGSAVGALHGPWLKSEEALQDGLGKITGALPNWTATSEQKEQLEKIMGQIEKQDTPTDEELKAMTGGDT</sequence>
<dbReference type="OrthoDB" id="3930519at2759"/>
<accession>A0A074XA76</accession>
<feature type="region of interest" description="Disordered" evidence="1">
    <location>
        <begin position="200"/>
        <end position="219"/>
    </location>
</feature>
<dbReference type="HOGENOM" id="CLU_067855_0_1_1"/>
<dbReference type="GeneID" id="40748842"/>
<reference evidence="2 3" key="1">
    <citation type="journal article" date="2014" name="BMC Genomics">
        <title>Genome sequencing of four Aureobasidium pullulans varieties: biotechnological potential, stress tolerance, and description of new species.</title>
        <authorList>
            <person name="Gostin Ar C."/>
            <person name="Ohm R.A."/>
            <person name="Kogej T."/>
            <person name="Sonjak S."/>
            <person name="Turk M."/>
            <person name="Zajc J."/>
            <person name="Zalar P."/>
            <person name="Grube M."/>
            <person name="Sun H."/>
            <person name="Han J."/>
            <person name="Sharma A."/>
            <person name="Chiniquy J."/>
            <person name="Ngan C.Y."/>
            <person name="Lipzen A."/>
            <person name="Barry K."/>
            <person name="Grigoriev I.V."/>
            <person name="Gunde-Cimerman N."/>
        </authorList>
    </citation>
    <scope>NUCLEOTIDE SEQUENCE [LARGE SCALE GENOMIC DNA]</scope>
    <source>
        <strain evidence="2 3">EXF-150</strain>
    </source>
</reference>
<feature type="compositionally biased region" description="Basic and acidic residues" evidence="1">
    <location>
        <begin position="201"/>
        <end position="212"/>
    </location>
</feature>